<dbReference type="Gene3D" id="3.40.50.720">
    <property type="entry name" value="NAD(P)-binding Rossmann-like Domain"/>
    <property type="match status" value="2"/>
</dbReference>
<sequence length="269" mass="28698">RLTILFCGRDFPLSLHATRSRRPTWNLLASDRAGLEEEMASHAVDVVVPLMTRIDASLVATASRSGVKLIHQFGAGLEGVDKDAAERHGVAVRNIPAGESANAISSAEHAIYLLMSIMRNPRAMRASLEERLLGLPAGTTIHSKRALVVGFGGLGQEITRRLTCLGADVVAFRCGDWPAGDRAMVSGAGSFTVSGQAGLVEMARDRDILIVCCPLSANTLNLVDRSVLLALNPGAFVVNVARGGIVNRKELLELVRAKRLGGIGLDVFW</sequence>
<dbReference type="RefSeq" id="XP_005828939.1">
    <property type="nucleotide sequence ID" value="XM_005828882.1"/>
</dbReference>
<gene>
    <name evidence="4" type="ORF">GUITHDRAFT_46401</name>
</gene>
<dbReference type="SUPFAM" id="SSF51735">
    <property type="entry name" value="NAD(P)-binding Rossmann-fold domains"/>
    <property type="match status" value="1"/>
</dbReference>
<dbReference type="AlphaFoldDB" id="L1J1E2"/>
<dbReference type="OMA" id="NSETAGM"/>
<dbReference type="InterPro" id="IPR036291">
    <property type="entry name" value="NAD(P)-bd_dom_sf"/>
</dbReference>
<dbReference type="GO" id="GO:0051287">
    <property type="term" value="F:NAD binding"/>
    <property type="evidence" value="ECO:0007669"/>
    <property type="project" value="InterPro"/>
</dbReference>
<dbReference type="OrthoDB" id="9991913at2759"/>
<dbReference type="EMBL" id="JH993020">
    <property type="protein sequence ID" value="EKX41959.1"/>
    <property type="molecule type" value="Genomic_DNA"/>
</dbReference>
<keyword evidence="6" id="KW-1185">Reference proteome</keyword>
<evidence type="ECO:0000256" key="2">
    <source>
        <dbReference type="ARBA" id="ARBA00023027"/>
    </source>
</evidence>
<dbReference type="STRING" id="905079.L1J1E2"/>
<feature type="non-terminal residue" evidence="4">
    <location>
        <position position="1"/>
    </location>
</feature>
<dbReference type="HOGENOM" id="CLU_019796_1_3_1"/>
<evidence type="ECO:0000313" key="5">
    <source>
        <dbReference type="EnsemblProtists" id="EKX41959"/>
    </source>
</evidence>
<dbReference type="Pfam" id="PF02826">
    <property type="entry name" value="2-Hacid_dh_C"/>
    <property type="match status" value="1"/>
</dbReference>
<evidence type="ECO:0000313" key="6">
    <source>
        <dbReference type="Proteomes" id="UP000011087"/>
    </source>
</evidence>
<dbReference type="GeneID" id="17298496"/>
<keyword evidence="1" id="KW-0560">Oxidoreductase</keyword>
<reference evidence="6" key="2">
    <citation type="submission" date="2012-11" db="EMBL/GenBank/DDBJ databases">
        <authorList>
            <person name="Kuo A."/>
            <person name="Curtis B.A."/>
            <person name="Tanifuji G."/>
            <person name="Burki F."/>
            <person name="Gruber A."/>
            <person name="Irimia M."/>
            <person name="Maruyama S."/>
            <person name="Arias M.C."/>
            <person name="Ball S.G."/>
            <person name="Gile G.H."/>
            <person name="Hirakawa Y."/>
            <person name="Hopkins J.F."/>
            <person name="Rensing S.A."/>
            <person name="Schmutz J."/>
            <person name="Symeonidi A."/>
            <person name="Elias M."/>
            <person name="Eveleigh R.J."/>
            <person name="Herman E.K."/>
            <person name="Klute M.J."/>
            <person name="Nakayama T."/>
            <person name="Obornik M."/>
            <person name="Reyes-Prieto A."/>
            <person name="Armbrust E.V."/>
            <person name="Aves S.J."/>
            <person name="Beiko R.G."/>
            <person name="Coutinho P."/>
            <person name="Dacks J.B."/>
            <person name="Durnford D.G."/>
            <person name="Fast N.M."/>
            <person name="Green B.R."/>
            <person name="Grisdale C."/>
            <person name="Hempe F."/>
            <person name="Henrissat B."/>
            <person name="Hoppner M.P."/>
            <person name="Ishida K.-I."/>
            <person name="Kim E."/>
            <person name="Koreny L."/>
            <person name="Kroth P.G."/>
            <person name="Liu Y."/>
            <person name="Malik S.-B."/>
            <person name="Maier U.G."/>
            <person name="McRose D."/>
            <person name="Mock T."/>
            <person name="Neilson J.A."/>
            <person name="Onodera N.T."/>
            <person name="Poole A.M."/>
            <person name="Pritham E.J."/>
            <person name="Richards T.A."/>
            <person name="Rocap G."/>
            <person name="Roy S.W."/>
            <person name="Sarai C."/>
            <person name="Schaack S."/>
            <person name="Shirato S."/>
            <person name="Slamovits C.H."/>
            <person name="Spencer D.F."/>
            <person name="Suzuki S."/>
            <person name="Worden A.Z."/>
            <person name="Zauner S."/>
            <person name="Barry K."/>
            <person name="Bell C."/>
            <person name="Bharti A.K."/>
            <person name="Crow J.A."/>
            <person name="Grimwood J."/>
            <person name="Kramer R."/>
            <person name="Lindquist E."/>
            <person name="Lucas S."/>
            <person name="Salamov A."/>
            <person name="McFadden G.I."/>
            <person name="Lane C.E."/>
            <person name="Keeling P.J."/>
            <person name="Gray M.W."/>
            <person name="Grigoriev I.V."/>
            <person name="Archibald J.M."/>
        </authorList>
    </citation>
    <scope>NUCLEOTIDE SEQUENCE</scope>
    <source>
        <strain evidence="6">CCMP2712</strain>
    </source>
</reference>
<dbReference type="PROSITE" id="PS00671">
    <property type="entry name" value="D_2_HYDROXYACID_DH_3"/>
    <property type="match status" value="1"/>
</dbReference>
<dbReference type="PANTHER" id="PTHR10996:SF178">
    <property type="entry name" value="2-HYDROXYACID DEHYDROGENASE YGL185C-RELATED"/>
    <property type="match status" value="1"/>
</dbReference>
<dbReference type="EnsemblProtists" id="EKX41959">
    <property type="protein sequence ID" value="EKX41959"/>
    <property type="gene ID" value="GUITHDRAFT_46401"/>
</dbReference>
<proteinExistence type="predicted"/>
<dbReference type="InterPro" id="IPR050223">
    <property type="entry name" value="D-isomer_2-hydroxyacid_DH"/>
</dbReference>
<dbReference type="GO" id="GO:0030267">
    <property type="term" value="F:glyoxylate reductase (NADPH) activity"/>
    <property type="evidence" value="ECO:0007669"/>
    <property type="project" value="TreeGrafter"/>
</dbReference>
<feature type="non-terminal residue" evidence="4">
    <location>
        <position position="269"/>
    </location>
</feature>
<organism evidence="4">
    <name type="scientific">Guillardia theta (strain CCMP2712)</name>
    <name type="common">Cryptophyte</name>
    <dbReference type="NCBI Taxonomy" id="905079"/>
    <lineage>
        <taxon>Eukaryota</taxon>
        <taxon>Cryptophyceae</taxon>
        <taxon>Pyrenomonadales</taxon>
        <taxon>Geminigeraceae</taxon>
        <taxon>Guillardia</taxon>
    </lineage>
</organism>
<evidence type="ECO:0000313" key="4">
    <source>
        <dbReference type="EMBL" id="EKX41959.1"/>
    </source>
</evidence>
<evidence type="ECO:0000256" key="1">
    <source>
        <dbReference type="ARBA" id="ARBA00023002"/>
    </source>
</evidence>
<dbReference type="eggNOG" id="KOG0069">
    <property type="taxonomic scope" value="Eukaryota"/>
</dbReference>
<feature type="domain" description="D-isomer specific 2-hydroxyacid dehydrogenase NAD-binding" evidence="3">
    <location>
        <begin position="113"/>
        <end position="269"/>
    </location>
</feature>
<dbReference type="GO" id="GO:0016618">
    <property type="term" value="F:hydroxypyruvate reductase [NAD(P)H] activity"/>
    <property type="evidence" value="ECO:0007669"/>
    <property type="project" value="TreeGrafter"/>
</dbReference>
<dbReference type="SUPFAM" id="SSF52283">
    <property type="entry name" value="Formate/glycerate dehydrogenase catalytic domain-like"/>
    <property type="match status" value="1"/>
</dbReference>
<dbReference type="PaxDb" id="55529-EKX41959"/>
<accession>L1J1E2</accession>
<protein>
    <recommendedName>
        <fullName evidence="3">D-isomer specific 2-hydroxyacid dehydrogenase NAD-binding domain-containing protein</fullName>
    </recommendedName>
</protein>
<evidence type="ECO:0000259" key="3">
    <source>
        <dbReference type="Pfam" id="PF02826"/>
    </source>
</evidence>
<dbReference type="GO" id="GO:0005829">
    <property type="term" value="C:cytosol"/>
    <property type="evidence" value="ECO:0007669"/>
    <property type="project" value="TreeGrafter"/>
</dbReference>
<keyword evidence="2" id="KW-0520">NAD</keyword>
<name>L1J1E2_GUITC</name>
<reference evidence="4 6" key="1">
    <citation type="journal article" date="2012" name="Nature">
        <title>Algal genomes reveal evolutionary mosaicism and the fate of nucleomorphs.</title>
        <authorList>
            <consortium name="DOE Joint Genome Institute"/>
            <person name="Curtis B.A."/>
            <person name="Tanifuji G."/>
            <person name="Burki F."/>
            <person name="Gruber A."/>
            <person name="Irimia M."/>
            <person name="Maruyama S."/>
            <person name="Arias M.C."/>
            <person name="Ball S.G."/>
            <person name="Gile G.H."/>
            <person name="Hirakawa Y."/>
            <person name="Hopkins J.F."/>
            <person name="Kuo A."/>
            <person name="Rensing S.A."/>
            <person name="Schmutz J."/>
            <person name="Symeonidi A."/>
            <person name="Elias M."/>
            <person name="Eveleigh R.J."/>
            <person name="Herman E.K."/>
            <person name="Klute M.J."/>
            <person name="Nakayama T."/>
            <person name="Obornik M."/>
            <person name="Reyes-Prieto A."/>
            <person name="Armbrust E.V."/>
            <person name="Aves S.J."/>
            <person name="Beiko R.G."/>
            <person name="Coutinho P."/>
            <person name="Dacks J.B."/>
            <person name="Durnford D.G."/>
            <person name="Fast N.M."/>
            <person name="Green B.R."/>
            <person name="Grisdale C.J."/>
            <person name="Hempel F."/>
            <person name="Henrissat B."/>
            <person name="Hoppner M.P."/>
            <person name="Ishida K."/>
            <person name="Kim E."/>
            <person name="Koreny L."/>
            <person name="Kroth P.G."/>
            <person name="Liu Y."/>
            <person name="Malik S.B."/>
            <person name="Maier U.G."/>
            <person name="McRose D."/>
            <person name="Mock T."/>
            <person name="Neilson J.A."/>
            <person name="Onodera N.T."/>
            <person name="Poole A.M."/>
            <person name="Pritham E.J."/>
            <person name="Richards T.A."/>
            <person name="Rocap G."/>
            <person name="Roy S.W."/>
            <person name="Sarai C."/>
            <person name="Schaack S."/>
            <person name="Shirato S."/>
            <person name="Slamovits C.H."/>
            <person name="Spencer D.F."/>
            <person name="Suzuki S."/>
            <person name="Worden A.Z."/>
            <person name="Zauner S."/>
            <person name="Barry K."/>
            <person name="Bell C."/>
            <person name="Bharti A.K."/>
            <person name="Crow J.A."/>
            <person name="Grimwood J."/>
            <person name="Kramer R."/>
            <person name="Lindquist E."/>
            <person name="Lucas S."/>
            <person name="Salamov A."/>
            <person name="McFadden G.I."/>
            <person name="Lane C.E."/>
            <person name="Keeling P.J."/>
            <person name="Gray M.W."/>
            <person name="Grigoriev I.V."/>
            <person name="Archibald J.M."/>
        </authorList>
    </citation>
    <scope>NUCLEOTIDE SEQUENCE</scope>
    <source>
        <strain evidence="4 6">CCMP2712</strain>
    </source>
</reference>
<dbReference type="Proteomes" id="UP000011087">
    <property type="component" value="Unassembled WGS sequence"/>
</dbReference>
<dbReference type="KEGG" id="gtt:GUITHDRAFT_46401"/>
<reference evidence="5" key="3">
    <citation type="submission" date="2016-03" db="UniProtKB">
        <authorList>
            <consortium name="EnsemblProtists"/>
        </authorList>
    </citation>
    <scope>IDENTIFICATION</scope>
</reference>
<dbReference type="InterPro" id="IPR029753">
    <property type="entry name" value="D-isomer_DH_CS"/>
</dbReference>
<dbReference type="InterPro" id="IPR006140">
    <property type="entry name" value="D-isomer_DH_NAD-bd"/>
</dbReference>
<dbReference type="PANTHER" id="PTHR10996">
    <property type="entry name" value="2-HYDROXYACID DEHYDROGENASE-RELATED"/>
    <property type="match status" value="1"/>
</dbReference>